<dbReference type="Proteomes" id="UP000572212">
    <property type="component" value="Unassembled WGS sequence"/>
</dbReference>
<feature type="domain" description="PHP" evidence="1">
    <location>
        <begin position="4"/>
        <end position="126"/>
    </location>
</feature>
<accession>A0A841RFA2</accession>
<evidence type="ECO:0000313" key="3">
    <source>
        <dbReference type="Proteomes" id="UP000572212"/>
    </source>
</evidence>
<gene>
    <name evidence="2" type="ORF">GGQ92_001526</name>
</gene>
<evidence type="ECO:0000259" key="1">
    <source>
        <dbReference type="Pfam" id="PF02811"/>
    </source>
</evidence>
<comment type="caution">
    <text evidence="2">The sequence shown here is derived from an EMBL/GenBank/DDBJ whole genome shotgun (WGS) entry which is preliminary data.</text>
</comment>
<dbReference type="InterPro" id="IPR004013">
    <property type="entry name" value="PHP_dom"/>
</dbReference>
<dbReference type="EMBL" id="JACHON010000004">
    <property type="protein sequence ID" value="MBB6512740.1"/>
    <property type="molecule type" value="Genomic_DNA"/>
</dbReference>
<dbReference type="GO" id="GO:0004534">
    <property type="term" value="F:5'-3' RNA exonuclease activity"/>
    <property type="evidence" value="ECO:0007669"/>
    <property type="project" value="TreeGrafter"/>
</dbReference>
<dbReference type="Pfam" id="PF02811">
    <property type="entry name" value="PHP"/>
    <property type="match status" value="1"/>
</dbReference>
<proteinExistence type="predicted"/>
<dbReference type="SUPFAM" id="SSF89550">
    <property type="entry name" value="PHP domain-like"/>
    <property type="match status" value="1"/>
</dbReference>
<dbReference type="PANTHER" id="PTHR42924">
    <property type="entry name" value="EXONUCLEASE"/>
    <property type="match status" value="1"/>
</dbReference>
<dbReference type="InterPro" id="IPR016195">
    <property type="entry name" value="Pol/histidinol_Pase-like"/>
</dbReference>
<reference evidence="2 3" key="1">
    <citation type="submission" date="2020-08" db="EMBL/GenBank/DDBJ databases">
        <title>Genomic Encyclopedia of Type Strains, Phase IV (KMG-IV): sequencing the most valuable type-strain genomes for metagenomic binning, comparative biology and taxonomic classification.</title>
        <authorList>
            <person name="Goeker M."/>
        </authorList>
    </citation>
    <scope>NUCLEOTIDE SEQUENCE [LARGE SCALE GENOMIC DNA]</scope>
    <source>
        <strain evidence="2 3">DSM 11805</strain>
    </source>
</reference>
<name>A0A841RFA2_9BACI</name>
<keyword evidence="3" id="KW-1185">Reference proteome</keyword>
<organism evidence="2 3">
    <name type="scientific">Gracilibacillus halotolerans</name>
    <dbReference type="NCBI Taxonomy" id="74386"/>
    <lineage>
        <taxon>Bacteria</taxon>
        <taxon>Bacillati</taxon>
        <taxon>Bacillota</taxon>
        <taxon>Bacilli</taxon>
        <taxon>Bacillales</taxon>
        <taxon>Bacillaceae</taxon>
        <taxon>Gracilibacillus</taxon>
    </lineage>
</organism>
<dbReference type="InterPro" id="IPR052018">
    <property type="entry name" value="PHP_domain"/>
</dbReference>
<dbReference type="Gene3D" id="3.20.20.140">
    <property type="entry name" value="Metal-dependent hydrolases"/>
    <property type="match status" value="1"/>
</dbReference>
<evidence type="ECO:0000313" key="2">
    <source>
        <dbReference type="EMBL" id="MBB6512740.1"/>
    </source>
</evidence>
<sequence>MIIDFHSHVKISKKSSFSPTYFIEMMKEAKENGLTALAMTEHFNTTRFFDVYDFLDEQYPYINHYYDIDGLKLFPGMEVDVKEGGHILLIGERRVIKEIRGQLDFHIEDENFLSFEQLMKLVSHYELLKIGAHPFRASTPLARNVWKESLRQLDAFDLNGKDLYAKGIESCEQELRILADELNMPVIGGSDTHQFLQYGSIVNKMEKECSTIDELKQEIKEGNFDIVIHPALYLKVKSASLVKKFMKKYLESKSVTILR</sequence>
<dbReference type="RefSeq" id="WP_184246554.1">
    <property type="nucleotide sequence ID" value="NZ_BAAACU010000028.1"/>
</dbReference>
<dbReference type="PANTHER" id="PTHR42924:SF3">
    <property type="entry name" value="POLYMERASE_HISTIDINOL PHOSPHATASE N-TERMINAL DOMAIN-CONTAINING PROTEIN"/>
    <property type="match status" value="1"/>
</dbReference>
<dbReference type="AlphaFoldDB" id="A0A841RFA2"/>
<protein>
    <recommendedName>
        <fullName evidence="1">PHP domain-containing protein</fullName>
    </recommendedName>
</protein>
<dbReference type="Pfam" id="PF13263">
    <property type="entry name" value="PHP_C"/>
    <property type="match status" value="1"/>
</dbReference>
<dbReference type="GO" id="GO:0035312">
    <property type="term" value="F:5'-3' DNA exonuclease activity"/>
    <property type="evidence" value="ECO:0007669"/>
    <property type="project" value="TreeGrafter"/>
</dbReference>